<evidence type="ECO:0000256" key="3">
    <source>
        <dbReference type="PROSITE-ProRule" id="PRU00023"/>
    </source>
</evidence>
<feature type="repeat" description="ANK" evidence="3">
    <location>
        <begin position="840"/>
        <end position="873"/>
    </location>
</feature>
<dbReference type="EMBL" id="CACVKT020009197">
    <property type="protein sequence ID" value="CAC5420935.1"/>
    <property type="molecule type" value="Genomic_DNA"/>
</dbReference>
<dbReference type="InterPro" id="IPR049050">
    <property type="entry name" value="nSTAND3"/>
</dbReference>
<sequence>MAIMFPPQLFLLFLLLQHVEVHIAEKLIPKICPEKKMWNLRAADICDVADNYVCLYDTNDGEFRELCRKTPAFHRPGIVFVISGNFENFAARTCKENKYQPHIWWTNGSSECQYLKSTCNAEGLVPYDNGTITSDRKCRCDYTNFYAFVGNKSNKCYCEPVKEDCSCYRKRCKKDHVLTPDYDCLSIYKWTGGFVCPEYKIPKISDENQLPVKCPTIKKDFTSAPKQLRAPIPHILIAVVIGILECTDKNKIRLLKNYQRIKDSIVPLDIIKNIPHSARDLDEFNSLFTQTQRINKILEMLMKSDRIGYRQFLTALKTDNVLKTLADDIETTKVSENELLDDFNFLFEDPVPANIRSIHNMIINDWNKNSETNIVYTDAILNLYSSLETADVVTVLGPRKCGKSSTLHAVALFLLELDFEIVPCTSPAEMVNYHSNFRNQAFLFDDFCGTTTARLSFITQWNDKVKIIERILRSSAEFGKKKLLFSSDIILFNTVRGQIPDSSIFTKNIFHMLSEDNKLSVANAKEIGLKYGINNNDIYELSSELFFYPQLCSKSASFVEEKHIDHIRSLVYEIINDLLTDLTKNDPVLLATLSLFVIKGNQITLPSDSIQNILHDISEVLETSTGTLSVSAINQTLNILIGSYVYVSKSSDTYTCYTVTNTEIFTGIVSFFNSHHFNFLLKVSPPEILRTRFQFENGYTCIQCQNIKVPLSKETAYFNKLFRCIRKEKEDLSVAFRNKQLENADYRNKFISYIISNYEVKQFLKSLSNQNVRRDSPLIMLLEGEYIDIFEALVNEKICIDVSNIEKMTPLSWAIKNKNRDIVQYMLKKYCDPNACGTNLSMTPLLVAIKENGDEQIVKMLLKNGANPNACGLDKKTPLFFSVRKGQTKIVCLLLQYNADPAMCDLSDNSPLHIASEFNDKSNVDILEMLLENMKMNGHDLNICNSMGKTPLLVAVEQRAVQHIELLLKHGADQTIRDKSNRSPADIAKINGFNEIVRLLK</sequence>
<evidence type="ECO:0000256" key="1">
    <source>
        <dbReference type="ARBA" id="ARBA00022737"/>
    </source>
</evidence>
<dbReference type="InterPro" id="IPR002110">
    <property type="entry name" value="Ankyrin_rpt"/>
</dbReference>
<dbReference type="SUPFAM" id="SSF48403">
    <property type="entry name" value="Ankyrin repeat"/>
    <property type="match status" value="1"/>
</dbReference>
<feature type="signal peptide" evidence="4">
    <location>
        <begin position="1"/>
        <end position="24"/>
    </location>
</feature>
<dbReference type="OrthoDB" id="194358at2759"/>
<proteinExistence type="predicted"/>
<dbReference type="Pfam" id="PF20720">
    <property type="entry name" value="nSTAND3"/>
    <property type="match status" value="1"/>
</dbReference>
<evidence type="ECO:0000313" key="6">
    <source>
        <dbReference type="EMBL" id="CAC5420935.1"/>
    </source>
</evidence>
<protein>
    <recommendedName>
        <fullName evidence="5">Novel STAND NTPase 3 domain-containing protein</fullName>
    </recommendedName>
</protein>
<gene>
    <name evidence="6" type="ORF">MCOR_53113</name>
</gene>
<evidence type="ECO:0000256" key="2">
    <source>
        <dbReference type="ARBA" id="ARBA00023043"/>
    </source>
</evidence>
<evidence type="ECO:0000256" key="4">
    <source>
        <dbReference type="SAM" id="SignalP"/>
    </source>
</evidence>
<feature type="repeat" description="ANK" evidence="3">
    <location>
        <begin position="874"/>
        <end position="906"/>
    </location>
</feature>
<keyword evidence="1" id="KW-0677">Repeat</keyword>
<feature type="domain" description="Novel STAND NTPase 3" evidence="5">
    <location>
        <begin position="376"/>
        <end position="498"/>
    </location>
</feature>
<evidence type="ECO:0000313" key="7">
    <source>
        <dbReference type="Proteomes" id="UP000507470"/>
    </source>
</evidence>
<dbReference type="InterPro" id="IPR036770">
    <property type="entry name" value="Ankyrin_rpt-contain_sf"/>
</dbReference>
<evidence type="ECO:0000259" key="5">
    <source>
        <dbReference type="Pfam" id="PF20720"/>
    </source>
</evidence>
<organism evidence="6 7">
    <name type="scientific">Mytilus coruscus</name>
    <name type="common">Sea mussel</name>
    <dbReference type="NCBI Taxonomy" id="42192"/>
    <lineage>
        <taxon>Eukaryota</taxon>
        <taxon>Metazoa</taxon>
        <taxon>Spiralia</taxon>
        <taxon>Lophotrochozoa</taxon>
        <taxon>Mollusca</taxon>
        <taxon>Bivalvia</taxon>
        <taxon>Autobranchia</taxon>
        <taxon>Pteriomorphia</taxon>
        <taxon>Mytilida</taxon>
        <taxon>Mytiloidea</taxon>
        <taxon>Mytilidae</taxon>
        <taxon>Mytilinae</taxon>
        <taxon>Mytilus</taxon>
    </lineage>
</organism>
<dbReference type="PROSITE" id="PS50088">
    <property type="entry name" value="ANK_REPEAT"/>
    <property type="match status" value="3"/>
</dbReference>
<accession>A0A6J8EN00</accession>
<dbReference type="Proteomes" id="UP000507470">
    <property type="component" value="Unassembled WGS sequence"/>
</dbReference>
<dbReference type="Gene3D" id="1.25.40.20">
    <property type="entry name" value="Ankyrin repeat-containing domain"/>
    <property type="match status" value="2"/>
</dbReference>
<dbReference type="PANTHER" id="PTHR24171:SF9">
    <property type="entry name" value="ANKYRIN REPEAT DOMAIN-CONTAINING PROTEIN 39"/>
    <property type="match status" value="1"/>
</dbReference>
<dbReference type="PANTHER" id="PTHR24171">
    <property type="entry name" value="ANKYRIN REPEAT DOMAIN-CONTAINING PROTEIN 39-RELATED"/>
    <property type="match status" value="1"/>
</dbReference>
<dbReference type="SMART" id="SM00248">
    <property type="entry name" value="ANK"/>
    <property type="match status" value="6"/>
</dbReference>
<dbReference type="Pfam" id="PF12796">
    <property type="entry name" value="Ank_2"/>
    <property type="match status" value="2"/>
</dbReference>
<dbReference type="PROSITE" id="PS50297">
    <property type="entry name" value="ANK_REP_REGION"/>
    <property type="match status" value="2"/>
</dbReference>
<feature type="chain" id="PRO_5027107841" description="Novel STAND NTPase 3 domain-containing protein" evidence="4">
    <location>
        <begin position="25"/>
        <end position="1001"/>
    </location>
</feature>
<keyword evidence="4" id="KW-0732">Signal</keyword>
<keyword evidence="2 3" id="KW-0040">ANK repeat</keyword>
<keyword evidence="7" id="KW-1185">Reference proteome</keyword>
<name>A0A6J8EN00_MYTCO</name>
<dbReference type="Pfam" id="PF00023">
    <property type="entry name" value="Ank"/>
    <property type="match status" value="1"/>
</dbReference>
<reference evidence="6 7" key="1">
    <citation type="submission" date="2020-06" db="EMBL/GenBank/DDBJ databases">
        <authorList>
            <person name="Li R."/>
            <person name="Bekaert M."/>
        </authorList>
    </citation>
    <scope>NUCLEOTIDE SEQUENCE [LARGE SCALE GENOMIC DNA]</scope>
    <source>
        <strain evidence="7">wild</strain>
    </source>
</reference>
<feature type="repeat" description="ANK" evidence="3">
    <location>
        <begin position="947"/>
        <end position="979"/>
    </location>
</feature>
<dbReference type="AlphaFoldDB" id="A0A6J8EN00"/>